<name>A0A2G5DNW4_AQUCA</name>
<evidence type="ECO:0000259" key="7">
    <source>
        <dbReference type="Pfam" id="PF07227"/>
    </source>
</evidence>
<evidence type="ECO:0000313" key="10">
    <source>
        <dbReference type="EMBL" id="PIA44937.1"/>
    </source>
</evidence>
<evidence type="ECO:0000313" key="11">
    <source>
        <dbReference type="Proteomes" id="UP000230069"/>
    </source>
</evidence>
<dbReference type="Proteomes" id="UP000230069">
    <property type="component" value="Unassembled WGS sequence"/>
</dbReference>
<feature type="region of interest" description="Disordered" evidence="6">
    <location>
        <begin position="328"/>
        <end position="350"/>
    </location>
</feature>
<evidence type="ECO:0000256" key="6">
    <source>
        <dbReference type="SAM" id="MobiDB-lite"/>
    </source>
</evidence>
<dbReference type="GO" id="GO:0005634">
    <property type="term" value="C:nucleus"/>
    <property type="evidence" value="ECO:0007669"/>
    <property type="project" value="UniProtKB-SubCell"/>
</dbReference>
<dbReference type="FunCoup" id="A0A2G5DNW4">
    <property type="interactions" value="2548"/>
</dbReference>
<comment type="subcellular location">
    <subcellularLocation>
        <location evidence="1">Nucleus</location>
    </subcellularLocation>
</comment>
<feature type="domain" description="Oberon-like PHD finger" evidence="7">
    <location>
        <begin position="154"/>
        <end position="287"/>
    </location>
</feature>
<feature type="domain" description="DUF7615" evidence="9">
    <location>
        <begin position="375"/>
        <end position="483"/>
    </location>
</feature>
<dbReference type="Pfam" id="PF23299">
    <property type="entry name" value="DUF7081"/>
    <property type="match status" value="1"/>
</dbReference>
<evidence type="ECO:0000256" key="1">
    <source>
        <dbReference type="ARBA" id="ARBA00004123"/>
    </source>
</evidence>
<dbReference type="InterPro" id="IPR032881">
    <property type="entry name" value="Oberon-like_PHD"/>
</dbReference>
<evidence type="ECO:0000256" key="5">
    <source>
        <dbReference type="ARBA" id="ARBA00023242"/>
    </source>
</evidence>
<dbReference type="PANTHER" id="PTHR33345:SF6">
    <property type="entry name" value="OS03G0747200 PROTEIN"/>
    <property type="match status" value="1"/>
</dbReference>
<dbReference type="Pfam" id="PF07227">
    <property type="entry name" value="PHD_Oberon"/>
    <property type="match status" value="1"/>
</dbReference>
<dbReference type="Pfam" id="PF24590">
    <property type="entry name" value="DUF7615"/>
    <property type="match status" value="1"/>
</dbReference>
<feature type="domain" description="DUF7081" evidence="8">
    <location>
        <begin position="32"/>
        <end position="124"/>
    </location>
</feature>
<dbReference type="AlphaFoldDB" id="A0A2G5DNW4"/>
<evidence type="ECO:0000256" key="3">
    <source>
        <dbReference type="ARBA" id="ARBA00022771"/>
    </source>
</evidence>
<keyword evidence="3" id="KW-0863">Zinc-finger</keyword>
<evidence type="ECO:0000256" key="2">
    <source>
        <dbReference type="ARBA" id="ARBA00022723"/>
    </source>
</evidence>
<evidence type="ECO:0000259" key="8">
    <source>
        <dbReference type="Pfam" id="PF23299"/>
    </source>
</evidence>
<keyword evidence="2" id="KW-0479">Metal-binding</keyword>
<dbReference type="OrthoDB" id="1852608at2759"/>
<reference evidence="10 11" key="1">
    <citation type="submission" date="2017-09" db="EMBL/GenBank/DDBJ databases">
        <title>WGS assembly of Aquilegia coerulea Goldsmith.</title>
        <authorList>
            <person name="Hodges S."/>
            <person name="Kramer E."/>
            <person name="Nordborg M."/>
            <person name="Tomkins J."/>
            <person name="Borevitz J."/>
            <person name="Derieg N."/>
            <person name="Yan J."/>
            <person name="Mihaltcheva S."/>
            <person name="Hayes R.D."/>
            <person name="Rokhsar D."/>
        </authorList>
    </citation>
    <scope>NUCLEOTIDE SEQUENCE [LARGE SCALE GENOMIC DNA]</scope>
    <source>
        <strain evidence="11">cv. Goldsmith</strain>
    </source>
</reference>
<organism evidence="10 11">
    <name type="scientific">Aquilegia coerulea</name>
    <name type="common">Rocky mountain columbine</name>
    <dbReference type="NCBI Taxonomy" id="218851"/>
    <lineage>
        <taxon>Eukaryota</taxon>
        <taxon>Viridiplantae</taxon>
        <taxon>Streptophyta</taxon>
        <taxon>Embryophyta</taxon>
        <taxon>Tracheophyta</taxon>
        <taxon>Spermatophyta</taxon>
        <taxon>Magnoliopsida</taxon>
        <taxon>Ranunculales</taxon>
        <taxon>Ranunculaceae</taxon>
        <taxon>Thalictroideae</taxon>
        <taxon>Aquilegia</taxon>
    </lineage>
</organism>
<gene>
    <name evidence="10" type="ORF">AQUCO_01700486v1</name>
</gene>
<keyword evidence="11" id="KW-1185">Reference proteome</keyword>
<dbReference type="PANTHER" id="PTHR33345">
    <property type="entry name" value="ADAPTER PROTEIN, PUTATIVE-RELATED"/>
    <property type="match status" value="1"/>
</dbReference>
<dbReference type="InParanoid" id="A0A2G5DNW4"/>
<protein>
    <submittedName>
        <fullName evidence="10">Uncharacterized protein</fullName>
    </submittedName>
</protein>
<keyword evidence="4" id="KW-0862">Zinc</keyword>
<sequence>MDSEYKSLEREIPNGSSVSFSGLKENGFILKPVRDHASGEGLPYAPVDWPNPGDVWGWRVGKRKNSHGFMADRYLYPPSRFQKNLNKKKPYFDSFQSIKEFVKREFPNTDLNAFIASFSWKIPSTEYRGEKDLCREVMAEGLGSESHGDLKCKARNKMCDLQMEARSNSLPAMDCDICCTEPGFCRDCCCILCSRGINWAFEGYSFIRCEANVGENNICGHAAHIDCALRSYMAATVGGSIRLDVEYYCRRCDRRTDLIPHVSRLVKTCESLNSRDDLKKILSMGLCILRGTQKENAKRLLKRIELALAKLKDGNDLNDIWSEEDNTLDASSGSLPQLGNNGTLSGLEDTNGQYPHEPDNILRRCQQPVYITSDHEIESSKLDDEIEQILEDLRTYQEFEYRMAEDKLNAKKHLVIDLYRQLDADRSELAKRTASTKGADVDTLLTNILSRVNRIKQEVAKLKQMEEIGKGFGKTPPRTLQEFFGIFVDD</sequence>
<dbReference type="EMBL" id="KZ305034">
    <property type="protein sequence ID" value="PIA44937.1"/>
    <property type="molecule type" value="Genomic_DNA"/>
</dbReference>
<evidence type="ECO:0000256" key="4">
    <source>
        <dbReference type="ARBA" id="ARBA00022833"/>
    </source>
</evidence>
<keyword evidence="5" id="KW-0539">Nucleus</keyword>
<dbReference type="STRING" id="218851.A0A2G5DNW4"/>
<dbReference type="InterPro" id="IPR056034">
    <property type="entry name" value="DUF7615"/>
</dbReference>
<accession>A0A2G5DNW4</accession>
<dbReference type="GO" id="GO:0008270">
    <property type="term" value="F:zinc ion binding"/>
    <property type="evidence" value="ECO:0007669"/>
    <property type="project" value="UniProtKB-KW"/>
</dbReference>
<dbReference type="InterPro" id="IPR055508">
    <property type="entry name" value="DUF7081"/>
</dbReference>
<proteinExistence type="predicted"/>
<evidence type="ECO:0000259" key="9">
    <source>
        <dbReference type="Pfam" id="PF24590"/>
    </source>
</evidence>